<dbReference type="InterPro" id="IPR004517">
    <property type="entry name" value="HisZ"/>
</dbReference>
<evidence type="ECO:0000256" key="4">
    <source>
        <dbReference type="ARBA" id="ARBA00020397"/>
    </source>
</evidence>
<feature type="binding site" evidence="10">
    <location>
        <begin position="273"/>
        <end position="274"/>
    </location>
    <ligand>
        <name>L-histidine</name>
        <dbReference type="ChEBI" id="CHEBI:57595"/>
    </ligand>
</feature>
<dbReference type="HAMAP" id="MF_00125">
    <property type="entry name" value="HisZ"/>
    <property type="match status" value="1"/>
</dbReference>
<evidence type="ECO:0000256" key="5">
    <source>
        <dbReference type="ARBA" id="ARBA00022490"/>
    </source>
</evidence>
<evidence type="ECO:0000256" key="7">
    <source>
        <dbReference type="ARBA" id="ARBA00023102"/>
    </source>
</evidence>
<dbReference type="SUPFAM" id="SSF55681">
    <property type="entry name" value="Class II aaRS and biotin synthetases"/>
    <property type="match status" value="1"/>
</dbReference>
<evidence type="ECO:0000313" key="13">
    <source>
        <dbReference type="Proteomes" id="UP000824082"/>
    </source>
</evidence>
<comment type="miscellaneous">
    <text evidence="9">This function is generally fulfilled by the C-terminal part of HisG, which is missing in some bacteria such as this one.</text>
</comment>
<sequence>MQKYQLITPEGTRDYLFEEAALRSRLQQMLADTFSSRGYHEVVTPSVEFLDVFTAGGNPLPVEQMYKLTDAKGRLMVMRPDNTTPIARLCASRLKGSRLPLRLYYSQPVFLAARKLHGQWDEMMQSGIELIGVSNPKADFEVLVTAAKALENLPVQQYSVEIGHIGVFHALINELTRDSEVQASLLELIDSKNYPALNDLLDGFGDTPVVQTLKQLPRLFGGEEVFARAREWIQLPQAVQYLDELEQLYRRLCALGLENRVSVDLGIVNSADYYTGVVFKGYIEGSGVEVLSGGRYDGLHRNFGEDMGAVGFAVKVDAAVDVLLKNARHRPAPAQVLVHCDASHQVKAMEHLDTLTESRIRAEFSVFDDLQDAVDYAREQGIPRIDLVGDCITSMDPREERGQGAQ</sequence>
<reference evidence="12" key="2">
    <citation type="journal article" date="2021" name="PeerJ">
        <title>Extensive microbial diversity within the chicken gut microbiome revealed by metagenomics and culture.</title>
        <authorList>
            <person name="Gilroy R."/>
            <person name="Ravi A."/>
            <person name="Getino M."/>
            <person name="Pursley I."/>
            <person name="Horton D.L."/>
            <person name="Alikhan N.F."/>
            <person name="Baker D."/>
            <person name="Gharbi K."/>
            <person name="Hall N."/>
            <person name="Watson M."/>
            <person name="Adriaenssens E.M."/>
            <person name="Foster-Nyarko E."/>
            <person name="Jarju S."/>
            <person name="Secka A."/>
            <person name="Antonio M."/>
            <person name="Oren A."/>
            <person name="Chaudhuri R.R."/>
            <person name="La Ragione R."/>
            <person name="Hildebrand F."/>
            <person name="Pallen M.J."/>
        </authorList>
    </citation>
    <scope>NUCLEOTIDE SEQUENCE</scope>
    <source>
        <strain evidence="12">4509</strain>
    </source>
</reference>
<dbReference type="InterPro" id="IPR045864">
    <property type="entry name" value="aa-tRNA-synth_II/BPL/LPL"/>
</dbReference>
<keyword evidence="7 9" id="KW-0368">Histidine biosynthesis</keyword>
<dbReference type="InterPro" id="IPR041715">
    <property type="entry name" value="HisRS-like_core"/>
</dbReference>
<dbReference type="GO" id="GO:0016757">
    <property type="term" value="F:glycosyltransferase activity"/>
    <property type="evidence" value="ECO:0007669"/>
    <property type="project" value="UniProtKB-KW"/>
</dbReference>
<name>A0A9D1IRN6_9FIRM</name>
<evidence type="ECO:0000256" key="1">
    <source>
        <dbReference type="ARBA" id="ARBA00004496"/>
    </source>
</evidence>
<protein>
    <recommendedName>
        <fullName evidence="4 9">ATP phosphoribosyltransferase regulatory subunit</fullName>
    </recommendedName>
</protein>
<evidence type="ECO:0000259" key="11">
    <source>
        <dbReference type="PROSITE" id="PS50862"/>
    </source>
</evidence>
<comment type="pathway">
    <text evidence="2 9">Amino-acid biosynthesis; L-histidine biosynthesis; L-histidine from 5-phospho-alpha-D-ribose 1-diphosphate: step 1/9.</text>
</comment>
<feature type="binding site" evidence="10">
    <location>
        <position position="129"/>
    </location>
    <ligand>
        <name>L-histidine</name>
        <dbReference type="ChEBI" id="CHEBI:57595"/>
    </ligand>
</feature>
<evidence type="ECO:0000256" key="2">
    <source>
        <dbReference type="ARBA" id="ARBA00004667"/>
    </source>
</evidence>
<dbReference type="GO" id="GO:0004821">
    <property type="term" value="F:histidine-tRNA ligase activity"/>
    <property type="evidence" value="ECO:0007669"/>
    <property type="project" value="TreeGrafter"/>
</dbReference>
<gene>
    <name evidence="9 12" type="primary">hisZ</name>
    <name evidence="12" type="ORF">IAD19_08745</name>
</gene>
<evidence type="ECO:0000313" key="12">
    <source>
        <dbReference type="EMBL" id="HIU42620.1"/>
    </source>
</evidence>
<keyword evidence="5 9" id="KW-0963">Cytoplasm</keyword>
<dbReference type="PANTHER" id="PTHR43707:SF6">
    <property type="entry name" value="ATP PHOSPHORIBOSYLTRANSFERASE REGULATORY SUBUNIT"/>
    <property type="match status" value="1"/>
</dbReference>
<dbReference type="GO" id="GO:0140096">
    <property type="term" value="F:catalytic activity, acting on a protein"/>
    <property type="evidence" value="ECO:0007669"/>
    <property type="project" value="UniProtKB-ARBA"/>
</dbReference>
<comment type="caution">
    <text evidence="12">The sequence shown here is derived from an EMBL/GenBank/DDBJ whole genome shotgun (WGS) entry which is preliminary data.</text>
</comment>
<evidence type="ECO:0000256" key="3">
    <source>
        <dbReference type="ARBA" id="ARBA00005539"/>
    </source>
</evidence>
<keyword evidence="12" id="KW-0328">Glycosyltransferase</keyword>
<proteinExistence type="inferred from homology"/>
<feature type="binding site" evidence="10">
    <location>
        <begin position="81"/>
        <end position="83"/>
    </location>
    <ligand>
        <name>L-histidine</name>
        <dbReference type="ChEBI" id="CHEBI:57595"/>
    </ligand>
</feature>
<evidence type="ECO:0000256" key="10">
    <source>
        <dbReference type="PIRSR" id="PIRSR001549-1"/>
    </source>
</evidence>
<dbReference type="CDD" id="cd00773">
    <property type="entry name" value="HisRS-like_core"/>
    <property type="match status" value="1"/>
</dbReference>
<dbReference type="GO" id="GO:0006427">
    <property type="term" value="P:histidyl-tRNA aminoacylation"/>
    <property type="evidence" value="ECO:0007669"/>
    <property type="project" value="TreeGrafter"/>
</dbReference>
<evidence type="ECO:0000256" key="9">
    <source>
        <dbReference type="HAMAP-Rule" id="MF_00125"/>
    </source>
</evidence>
<feature type="domain" description="Aminoacyl-transfer RNA synthetases class-II family profile" evidence="11">
    <location>
        <begin position="1"/>
        <end position="110"/>
    </location>
</feature>
<dbReference type="GO" id="GO:0000105">
    <property type="term" value="P:L-histidine biosynthetic process"/>
    <property type="evidence" value="ECO:0007669"/>
    <property type="project" value="UniProtKB-UniRule"/>
</dbReference>
<comment type="function">
    <text evidence="8 9">Required for the first step of histidine biosynthesis. May allow the feedback regulation of ATP phosphoribosyltransferase activity by histidine.</text>
</comment>
<organism evidence="12 13">
    <name type="scientific">Candidatus Egerieicola faecale</name>
    <dbReference type="NCBI Taxonomy" id="2840774"/>
    <lineage>
        <taxon>Bacteria</taxon>
        <taxon>Bacillati</taxon>
        <taxon>Bacillota</taxon>
        <taxon>Clostridia</taxon>
        <taxon>Eubacteriales</taxon>
        <taxon>Oscillospiraceae</taxon>
        <taxon>Oscillospiraceae incertae sedis</taxon>
        <taxon>Candidatus Egerieicola</taxon>
    </lineage>
</organism>
<comment type="subcellular location">
    <subcellularLocation>
        <location evidence="1 9">Cytoplasm</location>
    </subcellularLocation>
</comment>
<accession>A0A9D1IRN6</accession>
<dbReference type="Proteomes" id="UP000824082">
    <property type="component" value="Unassembled WGS sequence"/>
</dbReference>
<keyword evidence="6 9" id="KW-0028">Amino-acid biosynthesis</keyword>
<evidence type="ECO:0000256" key="8">
    <source>
        <dbReference type="ARBA" id="ARBA00025246"/>
    </source>
</evidence>
<dbReference type="GO" id="GO:0005737">
    <property type="term" value="C:cytoplasm"/>
    <property type="evidence" value="ECO:0007669"/>
    <property type="project" value="UniProtKB-SubCell"/>
</dbReference>
<reference evidence="12" key="1">
    <citation type="submission" date="2020-10" db="EMBL/GenBank/DDBJ databases">
        <authorList>
            <person name="Gilroy R."/>
        </authorList>
    </citation>
    <scope>NUCLEOTIDE SEQUENCE</scope>
    <source>
        <strain evidence="12">4509</strain>
    </source>
</reference>
<dbReference type="Pfam" id="PF13393">
    <property type="entry name" value="tRNA-synt_His"/>
    <property type="match status" value="1"/>
</dbReference>
<dbReference type="EMBL" id="DVMX01000166">
    <property type="protein sequence ID" value="HIU42620.1"/>
    <property type="molecule type" value="Genomic_DNA"/>
</dbReference>
<dbReference type="PROSITE" id="PS50862">
    <property type="entry name" value="AA_TRNA_LIGASE_II"/>
    <property type="match status" value="1"/>
</dbReference>
<keyword evidence="12" id="KW-0808">Transferase</keyword>
<dbReference type="AlphaFoldDB" id="A0A9D1IRN6"/>
<dbReference type="NCBIfam" id="TIGR00443">
    <property type="entry name" value="hisZ_biosyn_reg"/>
    <property type="match status" value="1"/>
</dbReference>
<comment type="similarity">
    <text evidence="3 9">Belongs to the class-II aminoacyl-tRNA synthetase family. HisZ subfamily.</text>
</comment>
<evidence type="ECO:0000256" key="6">
    <source>
        <dbReference type="ARBA" id="ARBA00022605"/>
    </source>
</evidence>
<feature type="binding site" evidence="10">
    <location>
        <position position="125"/>
    </location>
    <ligand>
        <name>L-histidine</name>
        <dbReference type="ChEBI" id="CHEBI:57595"/>
    </ligand>
</feature>
<comment type="subunit">
    <text evidence="9">Heteromultimer composed of HisG and HisZ subunits.</text>
</comment>
<dbReference type="PIRSF" id="PIRSF001549">
    <property type="entry name" value="His-tRNA_synth"/>
    <property type="match status" value="1"/>
</dbReference>
<dbReference type="Gene3D" id="3.30.930.10">
    <property type="entry name" value="Bira Bifunctional Protein, Domain 2"/>
    <property type="match status" value="1"/>
</dbReference>
<dbReference type="InterPro" id="IPR004516">
    <property type="entry name" value="HisRS/HisZ"/>
</dbReference>
<dbReference type="PANTHER" id="PTHR43707">
    <property type="entry name" value="HISTIDYL-TRNA SYNTHETASE"/>
    <property type="match status" value="1"/>
</dbReference>
<dbReference type="InterPro" id="IPR006195">
    <property type="entry name" value="aa-tRNA-synth_II"/>
</dbReference>